<dbReference type="PROSITE" id="PS50263">
    <property type="entry name" value="CN_HYDROLASE"/>
    <property type="match status" value="1"/>
</dbReference>
<dbReference type="CDD" id="cd07564">
    <property type="entry name" value="nitrilases_CHs"/>
    <property type="match status" value="1"/>
</dbReference>
<dbReference type="Gene3D" id="3.60.110.10">
    <property type="entry name" value="Carbon-nitrogen hydrolase"/>
    <property type="match status" value="1"/>
</dbReference>
<accession>Q6RWI2</accession>
<evidence type="ECO:0000259" key="2">
    <source>
        <dbReference type="PROSITE" id="PS50263"/>
    </source>
</evidence>
<dbReference type="PANTHER" id="PTHR46044">
    <property type="entry name" value="NITRILASE"/>
    <property type="match status" value="1"/>
</dbReference>
<name>Q6RWI2_9ZZZZ</name>
<dbReference type="EMBL" id="AY487520">
    <property type="protein sequence ID" value="AAR97467.1"/>
    <property type="molecule type" value="Genomic_DNA"/>
</dbReference>
<protein>
    <submittedName>
        <fullName evidence="3">Nitrilase</fullName>
        <ecNumber evidence="3">3.5.5.7</ecNumber>
    </submittedName>
</protein>
<evidence type="ECO:0000313" key="3">
    <source>
        <dbReference type="EMBL" id="AAR97467.1"/>
    </source>
</evidence>
<dbReference type="PANTHER" id="PTHR46044:SF1">
    <property type="entry name" value="CN HYDROLASE DOMAIN-CONTAINING PROTEIN"/>
    <property type="match status" value="1"/>
</dbReference>
<comment type="similarity">
    <text evidence="1">Belongs to the carbon-nitrogen hydrolase superfamily. Nitrilase family.</text>
</comment>
<dbReference type="InterPro" id="IPR036526">
    <property type="entry name" value="C-N_Hydrolase_sf"/>
</dbReference>
<sequence length="309" mass="33894">MSSTVTVAIIQAAPVYYDLPATLDKAAKLVADAAAQGATLIVFGETWFPGYPAWLDYCPNVALWNHPPTKQVFERLHRNSIAVPSKELDFLGALARKHQVVLVLSINERVEQGAGHGTLYNTLLTIDADGTLANHHRKLMPTYTERMVWGMGDGVGLQAVDTAVGRVGGLICWEHWMPLARQTMHISGEQIHISVFPTVHEMHQIASRQYAFEGRTFVLTVGGILAAQDLPAELERPADLPPTQLVQRGGSAIIAPDGRYLAGPVYNEETILTATLDLGEIIRESMTLDVTGHYARPDVFDLTVKRSRP</sequence>
<dbReference type="GO" id="GO:0018762">
    <property type="term" value="F:aliphatic nitrilase activity"/>
    <property type="evidence" value="ECO:0007669"/>
    <property type="project" value="UniProtKB-EC"/>
</dbReference>
<dbReference type="EC" id="3.5.5.7" evidence="3"/>
<dbReference type="AlphaFoldDB" id="Q6RWI2"/>
<dbReference type="InterPro" id="IPR000132">
    <property type="entry name" value="Nitrilase/CN_hydratase_CS"/>
</dbReference>
<feature type="domain" description="CN hydrolase" evidence="2">
    <location>
        <begin position="5"/>
        <end position="278"/>
    </location>
</feature>
<dbReference type="PROSITE" id="PS00921">
    <property type="entry name" value="NITRIL_CHT_2"/>
    <property type="match status" value="1"/>
</dbReference>
<reference evidence="3" key="1">
    <citation type="journal article" date="2004" name="Appl. Environ. Microbiol.">
        <title>Exploring nitrilase sequence space for enantioselective catalysis.</title>
        <authorList>
            <person name="Robertson D.E."/>
            <person name="Chaplin J.A."/>
            <person name="DeSantis G."/>
            <person name="Podar M."/>
            <person name="Madden M."/>
            <person name="Chi E."/>
            <person name="Richardson T."/>
            <person name="Milan A."/>
            <person name="Miller M."/>
            <person name="Weiner D.P."/>
            <person name="Wong K."/>
            <person name="McQuaid J."/>
            <person name="Farwell B."/>
            <person name="Preston L.A."/>
            <person name="Tan X."/>
            <person name="Snead M.A."/>
            <person name="Keller M."/>
            <person name="Mathur E."/>
            <person name="Kretz P.L."/>
            <person name="Burk M.J."/>
            <person name="Short J.M."/>
        </authorList>
    </citation>
    <scope>NUCLEOTIDE SEQUENCE</scope>
</reference>
<evidence type="ECO:0000256" key="1">
    <source>
        <dbReference type="ARBA" id="ARBA00008129"/>
    </source>
</evidence>
<dbReference type="InterPro" id="IPR003010">
    <property type="entry name" value="C-N_Hydrolase"/>
</dbReference>
<dbReference type="SUPFAM" id="SSF56317">
    <property type="entry name" value="Carbon-nitrogen hydrolase"/>
    <property type="match status" value="1"/>
</dbReference>
<proteinExistence type="inferred from homology"/>
<keyword evidence="3" id="KW-0378">Hydrolase</keyword>
<gene>
    <name evidence="3" type="ORF">BD5261</name>
</gene>
<dbReference type="Pfam" id="PF00795">
    <property type="entry name" value="CN_hydrolase"/>
    <property type="match status" value="1"/>
</dbReference>
<organism evidence="3">
    <name type="scientific">uncultured organism</name>
    <dbReference type="NCBI Taxonomy" id="155900"/>
    <lineage>
        <taxon>unclassified sequences</taxon>
        <taxon>environmental samples</taxon>
    </lineage>
</organism>
<dbReference type="InterPro" id="IPR044149">
    <property type="entry name" value="Nitrilases_CHs"/>
</dbReference>